<dbReference type="InterPro" id="IPR026187">
    <property type="entry name" value="Aven"/>
</dbReference>
<feature type="region of interest" description="Disordered" evidence="1">
    <location>
        <begin position="309"/>
        <end position="349"/>
    </location>
</feature>
<evidence type="ECO:0000256" key="1">
    <source>
        <dbReference type="SAM" id="MobiDB-lite"/>
    </source>
</evidence>
<feature type="compositionally biased region" description="Low complexity" evidence="1">
    <location>
        <begin position="406"/>
        <end position="415"/>
    </location>
</feature>
<proteinExistence type="predicted"/>
<dbReference type="Proteomes" id="UP000694408">
    <property type="component" value="Unplaced"/>
</dbReference>
<feature type="compositionally biased region" description="Low complexity" evidence="1">
    <location>
        <begin position="26"/>
        <end position="39"/>
    </location>
</feature>
<feature type="region of interest" description="Disordered" evidence="1">
    <location>
        <begin position="14"/>
        <end position="175"/>
    </location>
</feature>
<reference evidence="2" key="2">
    <citation type="submission" date="2025-09" db="UniProtKB">
        <authorList>
            <consortium name="Ensembl"/>
        </authorList>
    </citation>
    <scope>IDENTIFICATION</scope>
</reference>
<dbReference type="GO" id="GO:0010972">
    <property type="term" value="P:negative regulation of G2/M transition of mitotic cell cycle"/>
    <property type="evidence" value="ECO:0007669"/>
    <property type="project" value="TreeGrafter"/>
</dbReference>
<organism evidence="2 3">
    <name type="scientific">Junco hyemalis</name>
    <name type="common">Dark-eyed junco</name>
    <dbReference type="NCBI Taxonomy" id="40217"/>
    <lineage>
        <taxon>Eukaryota</taxon>
        <taxon>Metazoa</taxon>
        <taxon>Chordata</taxon>
        <taxon>Craniata</taxon>
        <taxon>Vertebrata</taxon>
        <taxon>Euteleostomi</taxon>
        <taxon>Archelosauria</taxon>
        <taxon>Archosauria</taxon>
        <taxon>Dinosauria</taxon>
        <taxon>Saurischia</taxon>
        <taxon>Theropoda</taxon>
        <taxon>Coelurosauria</taxon>
        <taxon>Aves</taxon>
        <taxon>Neognathae</taxon>
        <taxon>Neoaves</taxon>
        <taxon>Telluraves</taxon>
        <taxon>Australaves</taxon>
        <taxon>Passeriformes</taxon>
        <taxon>Passerellidae</taxon>
        <taxon>Junco</taxon>
    </lineage>
</organism>
<dbReference type="OMA" id="FTHFRFA"/>
<name>A0A8C5INV4_JUNHY</name>
<keyword evidence="3" id="KW-1185">Reference proteome</keyword>
<feature type="compositionally biased region" description="Basic and acidic residues" evidence="1">
    <location>
        <begin position="165"/>
        <end position="175"/>
    </location>
</feature>
<evidence type="ECO:0000313" key="2">
    <source>
        <dbReference type="Ensembl" id="ENSJHYP00000005170.1"/>
    </source>
</evidence>
<feature type="compositionally biased region" description="Basic and acidic residues" evidence="1">
    <location>
        <begin position="82"/>
        <end position="92"/>
    </location>
</feature>
<feature type="compositionally biased region" description="Acidic residues" evidence="1">
    <location>
        <begin position="419"/>
        <end position="432"/>
    </location>
</feature>
<reference evidence="2" key="1">
    <citation type="submission" date="2025-08" db="UniProtKB">
        <authorList>
            <consortium name="Ensembl"/>
        </authorList>
    </citation>
    <scope>IDENTIFICATION</scope>
</reference>
<feature type="compositionally biased region" description="Gly residues" evidence="1">
    <location>
        <begin position="107"/>
        <end position="135"/>
    </location>
</feature>
<dbReference type="PANTHER" id="PTHR16524:SF2">
    <property type="entry name" value="CELL DEATH REGULATOR AVEN"/>
    <property type="match status" value="1"/>
</dbReference>
<sequence>MFFLILFTQADAISPSLPGGTGRRCGPGPARGCQGPQGALPRPLRRRHFPGPRRAALSGSGRDGHGPGGPRQASPAMQAERGGSRPRREGARHGRRRPSGAPDAAKEGGGGDGHGRGGGGGRGRGGAYGHRGGGGRGRREPRGRGAAPSPSAQQHRRVEEDDDTESLHEEGKEEVKCYSRRKVFSNWSRYEDTEKEGQNEVGESQRGTDFSVLLSSAGDSFTQFRFADEKEWDKETICQKQFSALSVDCQSLVQALQELPLHLRLNIAADLVQASTPLEIPQMKSKIFEDGKKREQLFRQSLAQSETGLVSHPVGNSLAPSEPGSKNGSRANARESFQRVHPLSNQDTDHLDEELDRLLNLEAPINTENGPVSGTLSCSISTEKDLKMDCKENEPLKVDMPEEKSTSSQQQQSTSKDVTEEELEDWLDSMIA</sequence>
<protein>
    <submittedName>
        <fullName evidence="2">Apoptosis and caspase activation inhibitor</fullName>
    </submittedName>
</protein>
<accession>A0A8C5INV4</accession>
<feature type="compositionally biased region" description="Basic and acidic residues" evidence="1">
    <location>
        <begin position="386"/>
        <end position="405"/>
    </location>
</feature>
<dbReference type="PANTHER" id="PTHR16524">
    <property type="entry name" value="CELL DEATH REGULATOR AVEN"/>
    <property type="match status" value="1"/>
</dbReference>
<dbReference type="Ensembl" id="ENSJHYT00000006347.1">
    <property type="protein sequence ID" value="ENSJHYP00000005170.1"/>
    <property type="gene ID" value="ENSJHYG00000004236.1"/>
</dbReference>
<feature type="region of interest" description="Disordered" evidence="1">
    <location>
        <begin position="386"/>
        <end position="432"/>
    </location>
</feature>
<dbReference type="AlphaFoldDB" id="A0A8C5INV4"/>
<evidence type="ECO:0000313" key="3">
    <source>
        <dbReference type="Proteomes" id="UP000694408"/>
    </source>
</evidence>